<evidence type="ECO:0000313" key="2">
    <source>
        <dbReference type="Proteomes" id="UP000050331"/>
    </source>
</evidence>
<dbReference type="InterPro" id="IPR012347">
    <property type="entry name" value="Ferritin-like"/>
</dbReference>
<gene>
    <name evidence="1" type="ORF">AOX59_15295</name>
</gene>
<dbReference type="Proteomes" id="UP000050331">
    <property type="component" value="Chromosome"/>
</dbReference>
<dbReference type="OrthoDB" id="9963614at2"/>
<dbReference type="KEGG" id="lao:AOX59_15295"/>
<dbReference type="RefSeq" id="WP_068446764.1">
    <property type="nucleotide sequence ID" value="NZ_CP013862.1"/>
</dbReference>
<keyword evidence="2" id="KW-1185">Reference proteome</keyword>
<dbReference type="InterPro" id="IPR021617">
    <property type="entry name" value="DUF3231"/>
</dbReference>
<dbReference type="Gene3D" id="1.20.1260.10">
    <property type="match status" value="1"/>
</dbReference>
<protein>
    <submittedName>
        <fullName evidence="1">Uncharacterized protein</fullName>
    </submittedName>
</protein>
<organism evidence="1 2">
    <name type="scientific">Lentibacillus amyloliquefaciens</name>
    <dbReference type="NCBI Taxonomy" id="1472767"/>
    <lineage>
        <taxon>Bacteria</taxon>
        <taxon>Bacillati</taxon>
        <taxon>Bacillota</taxon>
        <taxon>Bacilli</taxon>
        <taxon>Bacillales</taxon>
        <taxon>Bacillaceae</taxon>
        <taxon>Lentibacillus</taxon>
    </lineage>
</organism>
<dbReference type="EMBL" id="CP013862">
    <property type="protein sequence ID" value="ALX49812.1"/>
    <property type="molecule type" value="Genomic_DNA"/>
</dbReference>
<reference evidence="1 2" key="1">
    <citation type="submission" date="2016-01" db="EMBL/GenBank/DDBJ databases">
        <title>Complete genome sequence of strain Lentibacillus amyloliquefaciens LAM0015T isolated from saline sediment.</title>
        <authorList>
            <person name="Wang J.-L."/>
            <person name="He M.-X."/>
        </authorList>
    </citation>
    <scope>NUCLEOTIDE SEQUENCE [LARGE SCALE GENOMIC DNA]</scope>
    <source>
        <strain evidence="1 2">LAM0015</strain>
    </source>
</reference>
<sequence length="71" mass="7977">MAGTEITNLFANFQRNAFGTVTIIGFSQVAKSKEVRKFLVRSKEIAQKHCEVFGSIMKEDDIPIILNNAFI</sequence>
<proteinExistence type="predicted"/>
<dbReference type="AlphaFoldDB" id="A0A0U4FQ06"/>
<evidence type="ECO:0000313" key="1">
    <source>
        <dbReference type="EMBL" id="ALX49812.1"/>
    </source>
</evidence>
<dbReference type="STRING" id="1472767.AOX59_15295"/>
<dbReference type="Pfam" id="PF11553">
    <property type="entry name" value="DUF3231"/>
    <property type="match status" value="1"/>
</dbReference>
<name>A0A0U4FQ06_9BACI</name>
<accession>A0A0U4FQ06</accession>